<dbReference type="Gene3D" id="3.80.10.10">
    <property type="entry name" value="Ribonuclease Inhibitor"/>
    <property type="match status" value="1"/>
</dbReference>
<dbReference type="AlphaFoldDB" id="A0A6A6SL47"/>
<feature type="non-terminal residue" evidence="1">
    <location>
        <position position="1"/>
    </location>
</feature>
<accession>A0A6A6SL47</accession>
<evidence type="ECO:0000313" key="2">
    <source>
        <dbReference type="Proteomes" id="UP000799324"/>
    </source>
</evidence>
<evidence type="ECO:0008006" key="3">
    <source>
        <dbReference type="Google" id="ProtNLM"/>
    </source>
</evidence>
<name>A0A6A6SL47_9PLEO</name>
<dbReference type="OrthoDB" id="3797797at2759"/>
<evidence type="ECO:0000313" key="1">
    <source>
        <dbReference type="EMBL" id="KAF2648615.1"/>
    </source>
</evidence>
<protein>
    <recommendedName>
        <fullName evidence="3">RNI-like protein</fullName>
    </recommendedName>
</protein>
<proteinExistence type="predicted"/>
<dbReference type="EMBL" id="MU004529">
    <property type="protein sequence ID" value="KAF2648615.1"/>
    <property type="molecule type" value="Genomic_DNA"/>
</dbReference>
<dbReference type="SUPFAM" id="SSF52047">
    <property type="entry name" value="RNI-like"/>
    <property type="match status" value="1"/>
</dbReference>
<dbReference type="Proteomes" id="UP000799324">
    <property type="component" value="Unassembled WGS sequence"/>
</dbReference>
<keyword evidence="2" id="KW-1185">Reference proteome</keyword>
<sequence>KAPKRKLPKPLTAGIKQARFDNNNEWDNLQYRKIGTSTRKIVFGYQFVLKDDHIHDLPAMGKRVCENLTDFVFKYGDVSYDAHNGVELKDDAVVLLAKSCPNLKVVQLQDIYSMTDVVLLAFLGLCPKLTSLELTGNAQKFSTDAMEEMQEHPEWAPKLKKLLLPSCGDSTKAEKEFMKEMRNLTRERRDLFVTLVGTMQVKKWGDWELTVQKTHYQRGHKTRKFKQATPPCSDEEIGSTWRKRSRRPGGSMYWRYH</sequence>
<reference evidence="1" key="1">
    <citation type="journal article" date="2020" name="Stud. Mycol.">
        <title>101 Dothideomycetes genomes: a test case for predicting lifestyles and emergence of pathogens.</title>
        <authorList>
            <person name="Haridas S."/>
            <person name="Albert R."/>
            <person name="Binder M."/>
            <person name="Bloem J."/>
            <person name="Labutti K."/>
            <person name="Salamov A."/>
            <person name="Andreopoulos B."/>
            <person name="Baker S."/>
            <person name="Barry K."/>
            <person name="Bills G."/>
            <person name="Bluhm B."/>
            <person name="Cannon C."/>
            <person name="Castanera R."/>
            <person name="Culley D."/>
            <person name="Daum C."/>
            <person name="Ezra D."/>
            <person name="Gonzalez J."/>
            <person name="Henrissat B."/>
            <person name="Kuo A."/>
            <person name="Liang C."/>
            <person name="Lipzen A."/>
            <person name="Lutzoni F."/>
            <person name="Magnuson J."/>
            <person name="Mondo S."/>
            <person name="Nolan M."/>
            <person name="Ohm R."/>
            <person name="Pangilinan J."/>
            <person name="Park H.-J."/>
            <person name="Ramirez L."/>
            <person name="Alfaro M."/>
            <person name="Sun H."/>
            <person name="Tritt A."/>
            <person name="Yoshinaga Y."/>
            <person name="Zwiers L.-H."/>
            <person name="Turgeon B."/>
            <person name="Goodwin S."/>
            <person name="Spatafora J."/>
            <person name="Crous P."/>
            <person name="Grigoriev I."/>
        </authorList>
    </citation>
    <scope>NUCLEOTIDE SEQUENCE</scope>
    <source>
        <strain evidence="1">CBS 122681</strain>
    </source>
</reference>
<organism evidence="1 2">
    <name type="scientific">Lophiostoma macrostomum CBS 122681</name>
    <dbReference type="NCBI Taxonomy" id="1314788"/>
    <lineage>
        <taxon>Eukaryota</taxon>
        <taxon>Fungi</taxon>
        <taxon>Dikarya</taxon>
        <taxon>Ascomycota</taxon>
        <taxon>Pezizomycotina</taxon>
        <taxon>Dothideomycetes</taxon>
        <taxon>Pleosporomycetidae</taxon>
        <taxon>Pleosporales</taxon>
        <taxon>Lophiostomataceae</taxon>
        <taxon>Lophiostoma</taxon>
    </lineage>
</organism>
<dbReference type="InterPro" id="IPR032675">
    <property type="entry name" value="LRR_dom_sf"/>
</dbReference>
<gene>
    <name evidence="1" type="ORF">K491DRAFT_612396</name>
</gene>